<evidence type="ECO:0000313" key="5">
    <source>
        <dbReference type="EMBL" id="KIP52317.1"/>
    </source>
</evidence>
<evidence type="ECO:0000259" key="4">
    <source>
        <dbReference type="PROSITE" id="PS50956"/>
    </source>
</evidence>
<dbReference type="SMART" id="SM00344">
    <property type="entry name" value="HTH_ASNC"/>
    <property type="match status" value="1"/>
</dbReference>
<dbReference type="Proteomes" id="UP000032120">
    <property type="component" value="Unassembled WGS sequence"/>
</dbReference>
<dbReference type="Gene3D" id="3.30.70.920">
    <property type="match status" value="1"/>
</dbReference>
<dbReference type="GO" id="GO:0005829">
    <property type="term" value="C:cytosol"/>
    <property type="evidence" value="ECO:0007669"/>
    <property type="project" value="TreeGrafter"/>
</dbReference>
<dbReference type="InterPro" id="IPR011008">
    <property type="entry name" value="Dimeric_a/b-barrel"/>
</dbReference>
<gene>
    <name evidence="5" type="ORF">SD72_09700</name>
</gene>
<proteinExistence type="predicted"/>
<dbReference type="PANTHER" id="PTHR30154">
    <property type="entry name" value="LEUCINE-RESPONSIVE REGULATORY PROTEIN"/>
    <property type="match status" value="1"/>
</dbReference>
<name>A0A0D0IMD8_9MICO</name>
<dbReference type="Gene3D" id="1.10.10.10">
    <property type="entry name" value="Winged helix-like DNA-binding domain superfamily/Winged helix DNA-binding domain"/>
    <property type="match status" value="2"/>
</dbReference>
<dbReference type="Pfam" id="PF13404">
    <property type="entry name" value="HTH_AsnC-type"/>
    <property type="match status" value="2"/>
</dbReference>
<dbReference type="AlphaFoldDB" id="A0A0D0IMD8"/>
<dbReference type="InterPro" id="IPR036390">
    <property type="entry name" value="WH_DNA-bd_sf"/>
</dbReference>
<dbReference type="Pfam" id="PF01037">
    <property type="entry name" value="AsnC_trans_reg"/>
    <property type="match status" value="1"/>
</dbReference>
<evidence type="ECO:0000256" key="3">
    <source>
        <dbReference type="ARBA" id="ARBA00023163"/>
    </source>
</evidence>
<accession>A0A0D0IMD8</accession>
<sequence>MPAESLNDLQRRIVAALQVDGRAPWRKIADTLGEPDRTVARYGTGLIESGRVVVAAVSHSEHSMVLACKSASGTARLNGEALAQRSDVTFCYLTTGSADVVAEIGYRENLKELLSLQLPATAGLQSLTAFPVLKYFKTIRGWRTGALTEAEDQAMLSRTGPDRTEWTIPETRGPKDDDIIGALQEDGRVSVEALARRTKMSETSVARRVEWLLGSGQFSIRALVDPALVGFDVEALLWVRAPSHNVEALGRELRTWPEVRYAAAIAGDAQLIVNVTVTTHLELYRLLSRGIWEEHATHVSTDLIYESRKRGGRSM</sequence>
<evidence type="ECO:0000313" key="6">
    <source>
        <dbReference type="Proteomes" id="UP000032120"/>
    </source>
</evidence>
<dbReference type="EMBL" id="JXSQ01000012">
    <property type="protein sequence ID" value="KIP52317.1"/>
    <property type="molecule type" value="Genomic_DNA"/>
</dbReference>
<evidence type="ECO:0000256" key="1">
    <source>
        <dbReference type="ARBA" id="ARBA00023015"/>
    </source>
</evidence>
<dbReference type="PANTHER" id="PTHR30154:SF34">
    <property type="entry name" value="TRANSCRIPTIONAL REGULATOR AZLB"/>
    <property type="match status" value="1"/>
</dbReference>
<dbReference type="InterPro" id="IPR036388">
    <property type="entry name" value="WH-like_DNA-bd_sf"/>
</dbReference>
<dbReference type="SUPFAM" id="SSF54909">
    <property type="entry name" value="Dimeric alpha+beta barrel"/>
    <property type="match status" value="1"/>
</dbReference>
<dbReference type="SUPFAM" id="SSF46785">
    <property type="entry name" value="Winged helix' DNA-binding domain"/>
    <property type="match status" value="1"/>
</dbReference>
<dbReference type="InterPro" id="IPR019888">
    <property type="entry name" value="Tscrpt_reg_AsnC-like"/>
</dbReference>
<keyword evidence="2" id="KW-0238">DNA-binding</keyword>
<dbReference type="OrthoDB" id="4050641at2"/>
<dbReference type="RefSeq" id="WP_042544260.1">
    <property type="nucleotide sequence ID" value="NZ_JXSQ01000012.1"/>
</dbReference>
<protein>
    <recommendedName>
        <fullName evidence="4">HTH asnC-type domain-containing protein</fullName>
    </recommendedName>
</protein>
<keyword evidence="1" id="KW-0805">Transcription regulation</keyword>
<evidence type="ECO:0000256" key="2">
    <source>
        <dbReference type="ARBA" id="ARBA00023125"/>
    </source>
</evidence>
<reference evidence="5 6" key="1">
    <citation type="submission" date="2015-01" db="EMBL/GenBank/DDBJ databases">
        <title>Draft genome sequence of Leucobacter komagatae strain VKM ST2845.</title>
        <authorList>
            <person name="Karlyshev A.V."/>
            <person name="Kudryashova E.B."/>
        </authorList>
    </citation>
    <scope>NUCLEOTIDE SEQUENCE [LARGE SCALE GENOMIC DNA]</scope>
    <source>
        <strain evidence="5 6">VKM ST2845</strain>
    </source>
</reference>
<dbReference type="InterPro" id="IPR000485">
    <property type="entry name" value="AsnC-type_HTH_dom"/>
</dbReference>
<keyword evidence="6" id="KW-1185">Reference proteome</keyword>
<comment type="caution">
    <text evidence="5">The sequence shown here is derived from an EMBL/GenBank/DDBJ whole genome shotgun (WGS) entry which is preliminary data.</text>
</comment>
<dbReference type="InterPro" id="IPR019887">
    <property type="entry name" value="Tscrpt_reg_AsnC/Lrp_C"/>
</dbReference>
<dbReference type="GO" id="GO:0043200">
    <property type="term" value="P:response to amino acid"/>
    <property type="evidence" value="ECO:0007669"/>
    <property type="project" value="TreeGrafter"/>
</dbReference>
<dbReference type="GO" id="GO:0043565">
    <property type="term" value="F:sequence-specific DNA binding"/>
    <property type="evidence" value="ECO:0007669"/>
    <property type="project" value="InterPro"/>
</dbReference>
<organism evidence="5 6">
    <name type="scientific">Leucobacter komagatae</name>
    <dbReference type="NCBI Taxonomy" id="55969"/>
    <lineage>
        <taxon>Bacteria</taxon>
        <taxon>Bacillati</taxon>
        <taxon>Actinomycetota</taxon>
        <taxon>Actinomycetes</taxon>
        <taxon>Micrococcales</taxon>
        <taxon>Microbacteriaceae</taxon>
        <taxon>Leucobacter</taxon>
    </lineage>
</organism>
<dbReference type="PROSITE" id="PS50956">
    <property type="entry name" value="HTH_ASNC_2"/>
    <property type="match status" value="1"/>
</dbReference>
<feature type="domain" description="HTH asnC-type" evidence="4">
    <location>
        <begin position="179"/>
        <end position="232"/>
    </location>
</feature>
<keyword evidence="3" id="KW-0804">Transcription</keyword>